<feature type="region of interest" description="Disordered" evidence="3">
    <location>
        <begin position="152"/>
        <end position="179"/>
    </location>
</feature>
<dbReference type="EnsemblProtists" id="EOD07391">
    <property type="protein sequence ID" value="EOD07391"/>
    <property type="gene ID" value="EMIHUDRAFT_249560"/>
</dbReference>
<dbReference type="eggNOG" id="KOG1529">
    <property type="taxonomic scope" value="Eukaryota"/>
</dbReference>
<dbReference type="Proteomes" id="UP000013827">
    <property type="component" value="Unassembled WGS sequence"/>
</dbReference>
<dbReference type="GeneID" id="17253546"/>
<evidence type="ECO:0000256" key="3">
    <source>
        <dbReference type="SAM" id="MobiDB-lite"/>
    </source>
</evidence>
<dbReference type="InterPro" id="IPR045078">
    <property type="entry name" value="TST/MPST-like"/>
</dbReference>
<dbReference type="GO" id="GO:0004792">
    <property type="term" value="F:thiosulfate-cyanide sulfurtransferase activity"/>
    <property type="evidence" value="ECO:0007669"/>
    <property type="project" value="TreeGrafter"/>
</dbReference>
<proteinExistence type="predicted"/>
<dbReference type="STRING" id="2903.R1D909"/>
<reference evidence="5" key="2">
    <citation type="submission" date="2024-10" db="UniProtKB">
        <authorList>
            <consortium name="EnsemblProtists"/>
        </authorList>
    </citation>
    <scope>IDENTIFICATION</scope>
</reference>
<evidence type="ECO:0000256" key="1">
    <source>
        <dbReference type="ARBA" id="ARBA00022679"/>
    </source>
</evidence>
<feature type="domain" description="Rhodanese" evidence="4">
    <location>
        <begin position="45"/>
        <end position="156"/>
    </location>
</feature>
<evidence type="ECO:0000313" key="5">
    <source>
        <dbReference type="EnsemblProtists" id="EOD07391"/>
    </source>
</evidence>
<dbReference type="AlphaFoldDB" id="A0A0D3I806"/>
<sequence length="315" mass="33693">MSCRASAATTTCSSLVQADWLHGHLSDEDLIILDATQRLDREQNTASPDAEAFLACRIPGAKYVDVGGRLSEPGLRNARGDLLHNMRPAAGALAAELASLLGVRAEAAHLVLYSSRHVMWATRLWWLLHSSGFPGRVSVLDGGVQAWRARGYATESGPPPAEPEGREGPPSGGPSPRLRWRDGAFVGKEAVLRSVGNADVALIDSLKPESYSGARPYGRRGHIASAVNVPYARVVDPASGLFLGPREIRSAFVAAGLRPNEDARRRRHLGDDATLRAGEDAARLSLYDASLSEWAVEEELPMAAPAEEGGGWPRA</sequence>
<dbReference type="SMART" id="SM00450">
    <property type="entry name" value="RHOD"/>
    <property type="match status" value="1"/>
</dbReference>
<dbReference type="InterPro" id="IPR001763">
    <property type="entry name" value="Rhodanese-like_dom"/>
</dbReference>
<evidence type="ECO:0000256" key="2">
    <source>
        <dbReference type="ARBA" id="ARBA00022737"/>
    </source>
</evidence>
<reference evidence="6" key="1">
    <citation type="journal article" date="2013" name="Nature">
        <title>Pan genome of the phytoplankton Emiliania underpins its global distribution.</title>
        <authorList>
            <person name="Read B.A."/>
            <person name="Kegel J."/>
            <person name="Klute M.J."/>
            <person name="Kuo A."/>
            <person name="Lefebvre S.C."/>
            <person name="Maumus F."/>
            <person name="Mayer C."/>
            <person name="Miller J."/>
            <person name="Monier A."/>
            <person name="Salamov A."/>
            <person name="Young J."/>
            <person name="Aguilar M."/>
            <person name="Claverie J.M."/>
            <person name="Frickenhaus S."/>
            <person name="Gonzalez K."/>
            <person name="Herman E.K."/>
            <person name="Lin Y.C."/>
            <person name="Napier J."/>
            <person name="Ogata H."/>
            <person name="Sarno A.F."/>
            <person name="Shmutz J."/>
            <person name="Schroeder D."/>
            <person name="de Vargas C."/>
            <person name="Verret F."/>
            <person name="von Dassow P."/>
            <person name="Valentin K."/>
            <person name="Van de Peer Y."/>
            <person name="Wheeler G."/>
            <person name="Dacks J.B."/>
            <person name="Delwiche C.F."/>
            <person name="Dyhrman S.T."/>
            <person name="Glockner G."/>
            <person name="John U."/>
            <person name="Richards T."/>
            <person name="Worden A.Z."/>
            <person name="Zhang X."/>
            <person name="Grigoriev I.V."/>
            <person name="Allen A.E."/>
            <person name="Bidle K."/>
            <person name="Borodovsky M."/>
            <person name="Bowler C."/>
            <person name="Brownlee C."/>
            <person name="Cock J.M."/>
            <person name="Elias M."/>
            <person name="Gladyshev V.N."/>
            <person name="Groth M."/>
            <person name="Guda C."/>
            <person name="Hadaegh A."/>
            <person name="Iglesias-Rodriguez M.D."/>
            <person name="Jenkins J."/>
            <person name="Jones B.M."/>
            <person name="Lawson T."/>
            <person name="Leese F."/>
            <person name="Lindquist E."/>
            <person name="Lobanov A."/>
            <person name="Lomsadze A."/>
            <person name="Malik S.B."/>
            <person name="Marsh M.E."/>
            <person name="Mackinder L."/>
            <person name="Mock T."/>
            <person name="Mueller-Roeber B."/>
            <person name="Pagarete A."/>
            <person name="Parker M."/>
            <person name="Probert I."/>
            <person name="Quesneville H."/>
            <person name="Raines C."/>
            <person name="Rensing S.A."/>
            <person name="Riano-Pachon D.M."/>
            <person name="Richier S."/>
            <person name="Rokitta S."/>
            <person name="Shiraiwa Y."/>
            <person name="Soanes D.M."/>
            <person name="van der Giezen M."/>
            <person name="Wahlund T.M."/>
            <person name="Williams B."/>
            <person name="Wilson W."/>
            <person name="Wolfe G."/>
            <person name="Wurch L.L."/>
        </authorList>
    </citation>
    <scope>NUCLEOTIDE SEQUENCE</scope>
</reference>
<keyword evidence="6" id="KW-1185">Reference proteome</keyword>
<evidence type="ECO:0000259" key="4">
    <source>
        <dbReference type="PROSITE" id="PS50206"/>
    </source>
</evidence>
<protein>
    <recommendedName>
        <fullName evidence="4">Rhodanese domain-containing protein</fullName>
    </recommendedName>
</protein>
<dbReference type="RefSeq" id="XP_005759820.1">
    <property type="nucleotide sequence ID" value="XM_005759763.1"/>
</dbReference>
<dbReference type="InterPro" id="IPR036873">
    <property type="entry name" value="Rhodanese-like_dom_sf"/>
</dbReference>
<dbReference type="PROSITE" id="PS50206">
    <property type="entry name" value="RHODANESE_3"/>
    <property type="match status" value="2"/>
</dbReference>
<dbReference type="PANTHER" id="PTHR11364:SF27">
    <property type="entry name" value="SULFURTRANSFERASE"/>
    <property type="match status" value="1"/>
</dbReference>
<name>A0A0D3I806_EMIH1</name>
<dbReference type="HOGENOM" id="CLU_031618_3_1_1"/>
<keyword evidence="1" id="KW-0808">Transferase</keyword>
<dbReference type="PANTHER" id="PTHR11364">
    <property type="entry name" value="THIOSULFATE SULFERTANSFERASE"/>
    <property type="match status" value="1"/>
</dbReference>
<evidence type="ECO:0000313" key="6">
    <source>
        <dbReference type="Proteomes" id="UP000013827"/>
    </source>
</evidence>
<dbReference type="Pfam" id="PF00581">
    <property type="entry name" value="Rhodanese"/>
    <property type="match status" value="1"/>
</dbReference>
<feature type="domain" description="Rhodanese" evidence="4">
    <location>
        <begin position="219"/>
        <end position="261"/>
    </location>
</feature>
<accession>A0A0D3I806</accession>
<dbReference type="PaxDb" id="2903-EOD07391"/>
<dbReference type="SUPFAM" id="SSF52821">
    <property type="entry name" value="Rhodanese/Cell cycle control phosphatase"/>
    <property type="match status" value="2"/>
</dbReference>
<dbReference type="Gene3D" id="3.40.250.10">
    <property type="entry name" value="Rhodanese-like domain"/>
    <property type="match status" value="2"/>
</dbReference>
<dbReference type="KEGG" id="ehx:EMIHUDRAFT_249560"/>
<keyword evidence="2" id="KW-0677">Repeat</keyword>
<organism evidence="5 6">
    <name type="scientific">Emiliania huxleyi (strain CCMP1516)</name>
    <dbReference type="NCBI Taxonomy" id="280463"/>
    <lineage>
        <taxon>Eukaryota</taxon>
        <taxon>Haptista</taxon>
        <taxon>Haptophyta</taxon>
        <taxon>Prymnesiophyceae</taxon>
        <taxon>Isochrysidales</taxon>
        <taxon>Noelaerhabdaceae</taxon>
        <taxon>Emiliania</taxon>
    </lineage>
</organism>